<keyword evidence="2" id="KW-1185">Reference proteome</keyword>
<evidence type="ECO:0000313" key="1">
    <source>
        <dbReference type="EMBL" id="KAF4033153.1"/>
    </source>
</evidence>
<organism evidence="1 2">
    <name type="scientific">Phytophthora infestans</name>
    <name type="common">Potato late blight agent</name>
    <name type="synonym">Botrytis infestans</name>
    <dbReference type="NCBI Taxonomy" id="4787"/>
    <lineage>
        <taxon>Eukaryota</taxon>
        <taxon>Sar</taxon>
        <taxon>Stramenopiles</taxon>
        <taxon>Oomycota</taxon>
        <taxon>Peronosporomycetes</taxon>
        <taxon>Peronosporales</taxon>
        <taxon>Peronosporaceae</taxon>
        <taxon>Phytophthora</taxon>
    </lineage>
</organism>
<reference evidence="1" key="1">
    <citation type="submission" date="2020-04" db="EMBL/GenBank/DDBJ databases">
        <title>Hybrid Assembly of Korean Phytophthora infestans isolates.</title>
        <authorList>
            <person name="Prokchorchik M."/>
            <person name="Lee Y."/>
            <person name="Seo J."/>
            <person name="Cho J.-H."/>
            <person name="Park Y.-E."/>
            <person name="Jang D.-C."/>
            <person name="Im J.-S."/>
            <person name="Choi J.-G."/>
            <person name="Park H.-J."/>
            <person name="Lee G.-B."/>
            <person name="Lee Y.-G."/>
            <person name="Hong S.-Y."/>
            <person name="Cho K."/>
            <person name="Sohn K.H."/>
        </authorList>
    </citation>
    <scope>NUCLEOTIDE SEQUENCE</scope>
    <source>
        <strain evidence="1">KR_1_A1</strain>
    </source>
</reference>
<proteinExistence type="predicted"/>
<dbReference type="AlphaFoldDB" id="A0A833W819"/>
<protein>
    <submittedName>
        <fullName evidence="1">Uncharacterized protein</fullName>
    </submittedName>
</protein>
<name>A0A833W819_PHYIN</name>
<comment type="caution">
    <text evidence="1">The sequence shown here is derived from an EMBL/GenBank/DDBJ whole genome shotgun (WGS) entry which is preliminary data.</text>
</comment>
<accession>A0A833W819</accession>
<dbReference type="Proteomes" id="UP000602510">
    <property type="component" value="Unassembled WGS sequence"/>
</dbReference>
<evidence type="ECO:0000313" key="2">
    <source>
        <dbReference type="Proteomes" id="UP000602510"/>
    </source>
</evidence>
<sequence length="159" mass="17798">MDHSVKFSKRLNVCSAQGQHESLVGAKMLLLLQNEIGPIVGRRLIRSENHEETEKLLLDVKTQFAPDGDCYVVSDNATAVRKLIGKSYGDLVCVKQDPFHEITQFSEKPNLKAIPKLLCKPLKTAMHDVSLKTPIDLEPTLRDELSKIDVNELSCTKTE</sequence>
<gene>
    <name evidence="1" type="ORF">GN244_ATG14850</name>
</gene>
<dbReference type="EMBL" id="WSZM01000434">
    <property type="protein sequence ID" value="KAF4033153.1"/>
    <property type="molecule type" value="Genomic_DNA"/>
</dbReference>